<feature type="transmembrane region" description="Helical" evidence="2">
    <location>
        <begin position="230"/>
        <end position="255"/>
    </location>
</feature>
<dbReference type="EMBL" id="JAVRRG010000070">
    <property type="protein sequence ID" value="KAK5089824.1"/>
    <property type="molecule type" value="Genomic_DNA"/>
</dbReference>
<accession>A0ABR0K7Q3</accession>
<feature type="domain" description="DUF7703" evidence="3">
    <location>
        <begin position="46"/>
        <end position="282"/>
    </location>
</feature>
<evidence type="ECO:0000313" key="4">
    <source>
        <dbReference type="EMBL" id="KAK5089824.1"/>
    </source>
</evidence>
<feature type="transmembrane region" description="Helical" evidence="2">
    <location>
        <begin position="190"/>
        <end position="209"/>
    </location>
</feature>
<dbReference type="Proteomes" id="UP001345013">
    <property type="component" value="Unassembled WGS sequence"/>
</dbReference>
<organism evidence="4 5">
    <name type="scientific">Lithohypha guttulata</name>
    <dbReference type="NCBI Taxonomy" id="1690604"/>
    <lineage>
        <taxon>Eukaryota</taxon>
        <taxon>Fungi</taxon>
        <taxon>Dikarya</taxon>
        <taxon>Ascomycota</taxon>
        <taxon>Pezizomycotina</taxon>
        <taxon>Eurotiomycetes</taxon>
        <taxon>Chaetothyriomycetidae</taxon>
        <taxon>Chaetothyriales</taxon>
        <taxon>Trichomeriaceae</taxon>
        <taxon>Lithohypha</taxon>
    </lineage>
</organism>
<name>A0ABR0K7Q3_9EURO</name>
<dbReference type="PANTHER" id="PTHR37013:SF3">
    <property type="entry name" value="INTEGRAL MEMBRANE PROTEIN (AFU_ORTHOLOGUE AFUA_1G05950)"/>
    <property type="match status" value="1"/>
</dbReference>
<comment type="caution">
    <text evidence="4">The sequence shown here is derived from an EMBL/GenBank/DDBJ whole genome shotgun (WGS) entry which is preliminary data.</text>
</comment>
<evidence type="ECO:0000256" key="1">
    <source>
        <dbReference type="SAM" id="MobiDB-lite"/>
    </source>
</evidence>
<sequence>MLHTLAAELDGAQYIPNGTSANGNVTGPGGAISGGYNGDSFAVKATIVFFSGLSMYNVVELIILIFVTFSKFSGLYFYSMLVTSICVLPYSLGFMFKFLMITPGNSRWFAVTLITLGWWGMVTGQSIVLWSRLHLLLEPGEKARWTLRWTKWMIIIDAICLHIPTTVLTYGSNGDLNTHTFVTGYNVMEKIQMCGFFIQELILSILYIKQAFRLSKNSTRDDSRRFFMQLLGINVLIIIMDVGLVAAEAASLYLYETTIKGTVYSIKLKLEFAVLGKLINFAGGRAGTSTANEERWRNASVAFAREQNDDGSGSSGKRGHDQANGVSTGFHSDVSDFVDLSKVKSSVSHASNHSNQSRTTTGGLGDEFGRQRKNTIKAGRGVTNNDIDLARFEHVADTELPGEITKEDVEEDEEDESTEEEDVDDGEKIEDGDGDPEKRDPDVNRRIIASAGGYPITSALSRTATEV</sequence>
<proteinExistence type="predicted"/>
<evidence type="ECO:0000259" key="3">
    <source>
        <dbReference type="Pfam" id="PF24802"/>
    </source>
</evidence>
<keyword evidence="2" id="KW-0472">Membrane</keyword>
<evidence type="ECO:0000313" key="5">
    <source>
        <dbReference type="Proteomes" id="UP001345013"/>
    </source>
</evidence>
<protein>
    <recommendedName>
        <fullName evidence="3">DUF7703 domain-containing protein</fullName>
    </recommendedName>
</protein>
<reference evidence="4 5" key="1">
    <citation type="submission" date="2023-08" db="EMBL/GenBank/DDBJ databases">
        <title>Black Yeasts Isolated from many extreme environments.</title>
        <authorList>
            <person name="Coleine C."/>
            <person name="Stajich J.E."/>
            <person name="Selbmann L."/>
        </authorList>
    </citation>
    <scope>NUCLEOTIDE SEQUENCE [LARGE SCALE GENOMIC DNA]</scope>
    <source>
        <strain evidence="4 5">CCFEE 5885</strain>
    </source>
</reference>
<feature type="compositionally biased region" description="Basic and acidic residues" evidence="1">
    <location>
        <begin position="429"/>
        <end position="445"/>
    </location>
</feature>
<feature type="region of interest" description="Disordered" evidence="1">
    <location>
        <begin position="347"/>
        <end position="380"/>
    </location>
</feature>
<feature type="transmembrane region" description="Helical" evidence="2">
    <location>
        <begin position="108"/>
        <end position="131"/>
    </location>
</feature>
<feature type="transmembrane region" description="Helical" evidence="2">
    <location>
        <begin position="152"/>
        <end position="170"/>
    </location>
</feature>
<feature type="compositionally biased region" description="Polar residues" evidence="1">
    <location>
        <begin position="347"/>
        <end position="361"/>
    </location>
</feature>
<keyword evidence="2" id="KW-1133">Transmembrane helix</keyword>
<dbReference type="Pfam" id="PF24802">
    <property type="entry name" value="DUF7703"/>
    <property type="match status" value="1"/>
</dbReference>
<feature type="region of interest" description="Disordered" evidence="1">
    <location>
        <begin position="394"/>
        <end position="467"/>
    </location>
</feature>
<keyword evidence="2" id="KW-0812">Transmembrane</keyword>
<feature type="compositionally biased region" description="Acidic residues" evidence="1">
    <location>
        <begin position="408"/>
        <end position="428"/>
    </location>
</feature>
<feature type="transmembrane region" description="Helical" evidence="2">
    <location>
        <begin position="75"/>
        <end position="96"/>
    </location>
</feature>
<keyword evidence="5" id="KW-1185">Reference proteome</keyword>
<feature type="region of interest" description="Disordered" evidence="1">
    <location>
        <begin position="307"/>
        <end position="328"/>
    </location>
</feature>
<dbReference type="PANTHER" id="PTHR37013">
    <property type="entry name" value="INTEGRAL MEMBRANE PROTEIN (AFU_ORTHOLOGUE AFUA_1G05950)-RELATED"/>
    <property type="match status" value="1"/>
</dbReference>
<gene>
    <name evidence="4" type="ORF">LTR24_005877</name>
</gene>
<evidence type="ECO:0000256" key="2">
    <source>
        <dbReference type="SAM" id="Phobius"/>
    </source>
</evidence>
<dbReference type="InterPro" id="IPR056120">
    <property type="entry name" value="DUF7703"/>
</dbReference>
<feature type="compositionally biased region" description="Polar residues" evidence="1">
    <location>
        <begin position="458"/>
        <end position="467"/>
    </location>
</feature>
<feature type="transmembrane region" description="Helical" evidence="2">
    <location>
        <begin position="47"/>
        <end position="68"/>
    </location>
</feature>